<keyword evidence="2" id="KW-0732">Signal</keyword>
<reference evidence="4 5" key="1">
    <citation type="submission" date="2016-10" db="EMBL/GenBank/DDBJ databases">
        <authorList>
            <person name="de Groot N.N."/>
        </authorList>
    </citation>
    <scope>NUCLEOTIDE SEQUENCE [LARGE SCALE GENOMIC DNA]</scope>
    <source>
        <strain evidence="4 5">DSM 21632</strain>
    </source>
</reference>
<dbReference type="STRING" id="568899.SAMN05192534_10984"/>
<feature type="region of interest" description="Disordered" evidence="1">
    <location>
        <begin position="24"/>
        <end position="83"/>
    </location>
</feature>
<feature type="domain" description="DUF1541" evidence="3">
    <location>
        <begin position="88"/>
        <end position="139"/>
    </location>
</feature>
<feature type="chain" id="PRO_5038948117" description="DUF1541 domain-containing protein" evidence="2">
    <location>
        <begin position="20"/>
        <end position="210"/>
    </location>
</feature>
<protein>
    <recommendedName>
        <fullName evidence="3">DUF1541 domain-containing protein</fullName>
    </recommendedName>
</protein>
<proteinExistence type="predicted"/>
<gene>
    <name evidence="4" type="ORF">SAMN05192534_10984</name>
</gene>
<dbReference type="EMBL" id="FNDK01000009">
    <property type="protein sequence ID" value="SDH68917.1"/>
    <property type="molecule type" value="Genomic_DNA"/>
</dbReference>
<feature type="signal peptide" evidence="2">
    <location>
        <begin position="1"/>
        <end position="19"/>
    </location>
</feature>
<evidence type="ECO:0000256" key="2">
    <source>
        <dbReference type="SAM" id="SignalP"/>
    </source>
</evidence>
<dbReference type="Gene3D" id="2.30.30.1210">
    <property type="entry name" value="Domain of unknown function DUF1541"/>
    <property type="match status" value="1"/>
</dbReference>
<feature type="domain" description="DUF1541" evidence="3">
    <location>
        <begin position="152"/>
        <end position="203"/>
    </location>
</feature>
<evidence type="ECO:0000313" key="4">
    <source>
        <dbReference type="EMBL" id="SDH68917.1"/>
    </source>
</evidence>
<feature type="compositionally biased region" description="Basic and acidic residues" evidence="1">
    <location>
        <begin position="60"/>
        <end position="70"/>
    </location>
</feature>
<evidence type="ECO:0000259" key="3">
    <source>
        <dbReference type="Pfam" id="PF07563"/>
    </source>
</evidence>
<evidence type="ECO:0000313" key="5">
    <source>
        <dbReference type="Proteomes" id="UP000199163"/>
    </source>
</evidence>
<sequence>MDNILKMSFAALFSAVVLAACGGNDETTPDSNANTENDAAENTETNEEAPSEEESDSMEEMDHSRMDHSSSGEVPEELADAQNPTYPVGSEAVMSANHMRGMDGAVAAIEGAYDTTVYMVTYTPAAGEEKVEDHKWVIHEEIENAGEQPYEQGDEVILEADHMEGMDGAAAVIDAAEDTTVYMVSYTDMETGEEVENHKWVTEDELSPVE</sequence>
<dbReference type="PROSITE" id="PS51257">
    <property type="entry name" value="PROKAR_LIPOPROTEIN"/>
    <property type="match status" value="1"/>
</dbReference>
<dbReference type="Pfam" id="PF07563">
    <property type="entry name" value="DUF1541"/>
    <property type="match status" value="2"/>
</dbReference>
<keyword evidence="5" id="KW-1185">Reference proteome</keyword>
<dbReference type="Proteomes" id="UP000199163">
    <property type="component" value="Unassembled WGS sequence"/>
</dbReference>
<dbReference type="InterPro" id="IPR011438">
    <property type="entry name" value="DUF1541"/>
</dbReference>
<feature type="compositionally biased region" description="Acidic residues" evidence="1">
    <location>
        <begin position="38"/>
        <end position="59"/>
    </location>
</feature>
<accession>A0A1G8EGA0</accession>
<evidence type="ECO:0000256" key="1">
    <source>
        <dbReference type="SAM" id="MobiDB-lite"/>
    </source>
</evidence>
<dbReference type="AlphaFoldDB" id="A0A1G8EGA0"/>
<organism evidence="4 5">
    <name type="scientific">Alteribacillus persepolensis</name>
    <dbReference type="NCBI Taxonomy" id="568899"/>
    <lineage>
        <taxon>Bacteria</taxon>
        <taxon>Bacillati</taxon>
        <taxon>Bacillota</taxon>
        <taxon>Bacilli</taxon>
        <taxon>Bacillales</taxon>
        <taxon>Bacillaceae</taxon>
        <taxon>Alteribacillus</taxon>
    </lineage>
</organism>
<name>A0A1G8EGA0_9BACI</name>